<evidence type="ECO:0000259" key="3">
    <source>
        <dbReference type="PROSITE" id="PS50835"/>
    </source>
</evidence>
<dbReference type="InterPro" id="IPR003597">
    <property type="entry name" value="Ig_C1-set"/>
</dbReference>
<dbReference type="Gene3D" id="2.60.40.10">
    <property type="entry name" value="Immunoglobulins"/>
    <property type="match status" value="1"/>
</dbReference>
<feature type="region of interest" description="Disordered" evidence="1">
    <location>
        <begin position="1"/>
        <end position="41"/>
    </location>
</feature>
<keyword evidence="2" id="KW-1133">Transmembrane helix</keyword>
<dbReference type="Proteomes" id="UP001557470">
    <property type="component" value="Unassembled WGS sequence"/>
</dbReference>
<evidence type="ECO:0000313" key="4">
    <source>
        <dbReference type="EMBL" id="KAL0994614.1"/>
    </source>
</evidence>
<dbReference type="AlphaFoldDB" id="A0ABD0X618"/>
<dbReference type="InterPro" id="IPR013783">
    <property type="entry name" value="Ig-like_fold"/>
</dbReference>
<dbReference type="InterPro" id="IPR007110">
    <property type="entry name" value="Ig-like_dom"/>
</dbReference>
<evidence type="ECO:0000256" key="1">
    <source>
        <dbReference type="SAM" id="MobiDB-lite"/>
    </source>
</evidence>
<accession>A0ABD0X618</accession>
<feature type="domain" description="Ig-like" evidence="3">
    <location>
        <begin position="56"/>
        <end position="154"/>
    </location>
</feature>
<keyword evidence="2" id="KW-0812">Transmembrane</keyword>
<organism evidence="4 5">
    <name type="scientific">Umbra pygmaea</name>
    <name type="common">Eastern mudminnow</name>
    <dbReference type="NCBI Taxonomy" id="75934"/>
    <lineage>
        <taxon>Eukaryota</taxon>
        <taxon>Metazoa</taxon>
        <taxon>Chordata</taxon>
        <taxon>Craniata</taxon>
        <taxon>Vertebrata</taxon>
        <taxon>Euteleostomi</taxon>
        <taxon>Actinopterygii</taxon>
        <taxon>Neopterygii</taxon>
        <taxon>Teleostei</taxon>
        <taxon>Protacanthopterygii</taxon>
        <taxon>Esociformes</taxon>
        <taxon>Umbridae</taxon>
        <taxon>Umbra</taxon>
    </lineage>
</organism>
<keyword evidence="2" id="KW-0472">Membrane</keyword>
<proteinExistence type="predicted"/>
<keyword evidence="5" id="KW-1185">Reference proteome</keyword>
<dbReference type="Pfam" id="PF07654">
    <property type="entry name" value="C1-set"/>
    <property type="match status" value="1"/>
</dbReference>
<protein>
    <recommendedName>
        <fullName evidence="3">Ig-like domain-containing protein</fullName>
    </recommendedName>
</protein>
<evidence type="ECO:0000256" key="2">
    <source>
        <dbReference type="SAM" id="Phobius"/>
    </source>
</evidence>
<sequence length="241" mass="26645">MGTGSPRVPGKGRSGDPRKGCAGGQGGRRSGRSGAGEAKSSDSGLYKCLITKIIPPPTQDENYTIDLQVTGLVLKTQNGTDPGCITFICTLENYFQQDFNFTWKNRGQAFPETLLTNHSSSNMSSSLTLCKHYWKMCDTVTCSVYLVVNNTRLNASKIFPCSQIENPYNLPFWVIIVVVISAGVVTIIAVTITIYKCCQRSKKGRSVSYNNKVYENFSFSTRTLQRPTVTDNVKEQCVYEN</sequence>
<dbReference type="SUPFAM" id="SSF48726">
    <property type="entry name" value="Immunoglobulin"/>
    <property type="match status" value="1"/>
</dbReference>
<dbReference type="EMBL" id="JAGEUA010000003">
    <property type="protein sequence ID" value="KAL0994614.1"/>
    <property type="molecule type" value="Genomic_DNA"/>
</dbReference>
<evidence type="ECO:0000313" key="5">
    <source>
        <dbReference type="Proteomes" id="UP001557470"/>
    </source>
</evidence>
<reference evidence="4 5" key="1">
    <citation type="submission" date="2024-06" db="EMBL/GenBank/DDBJ databases">
        <authorList>
            <person name="Pan Q."/>
            <person name="Wen M."/>
            <person name="Jouanno E."/>
            <person name="Zahm M."/>
            <person name="Klopp C."/>
            <person name="Cabau C."/>
            <person name="Louis A."/>
            <person name="Berthelot C."/>
            <person name="Parey E."/>
            <person name="Roest Crollius H."/>
            <person name="Montfort J."/>
            <person name="Robinson-Rechavi M."/>
            <person name="Bouchez O."/>
            <person name="Lampietro C."/>
            <person name="Lopez Roques C."/>
            <person name="Donnadieu C."/>
            <person name="Postlethwait J."/>
            <person name="Bobe J."/>
            <person name="Verreycken H."/>
            <person name="Guiguen Y."/>
        </authorList>
    </citation>
    <scope>NUCLEOTIDE SEQUENCE [LARGE SCALE GENOMIC DNA]</scope>
    <source>
        <strain evidence="4">Up_M1</strain>
        <tissue evidence="4">Testis</tissue>
    </source>
</reference>
<dbReference type="InterPro" id="IPR036179">
    <property type="entry name" value="Ig-like_dom_sf"/>
</dbReference>
<gene>
    <name evidence="4" type="ORF">UPYG_G00124880</name>
</gene>
<name>A0ABD0X618_UMBPY</name>
<dbReference type="PROSITE" id="PS50835">
    <property type="entry name" value="IG_LIKE"/>
    <property type="match status" value="1"/>
</dbReference>
<comment type="caution">
    <text evidence="4">The sequence shown here is derived from an EMBL/GenBank/DDBJ whole genome shotgun (WGS) entry which is preliminary data.</text>
</comment>
<feature type="transmembrane region" description="Helical" evidence="2">
    <location>
        <begin position="170"/>
        <end position="195"/>
    </location>
</feature>